<dbReference type="RefSeq" id="WP_205377726.1">
    <property type="nucleotide sequence ID" value="NZ_JAFEJA010000002.1"/>
</dbReference>
<comment type="caution">
    <text evidence="1">The sequence shown here is derived from an EMBL/GenBank/DDBJ whole genome shotgun (WGS) entry which is preliminary data.</text>
</comment>
<evidence type="ECO:0000313" key="1">
    <source>
        <dbReference type="EMBL" id="MBM9623619.1"/>
    </source>
</evidence>
<organism evidence="1 2">
    <name type="scientific">Streptomyces zhihengii</name>
    <dbReference type="NCBI Taxonomy" id="1818004"/>
    <lineage>
        <taxon>Bacteria</taxon>
        <taxon>Bacillati</taxon>
        <taxon>Actinomycetota</taxon>
        <taxon>Actinomycetes</taxon>
        <taxon>Kitasatosporales</taxon>
        <taxon>Streptomycetaceae</taxon>
        <taxon>Streptomyces</taxon>
    </lineage>
</organism>
<gene>
    <name evidence="1" type="ORF">JE024_34045</name>
</gene>
<dbReference type="SUPFAM" id="SSF51971">
    <property type="entry name" value="Nucleotide-binding domain"/>
    <property type="match status" value="1"/>
</dbReference>
<accession>A0ABS2V2D7</accession>
<sequence length="64" mass="6655">MPVPRRDRLTVREAPGVAVVGGGIAGLSAAVLPAERGARPGGARRPALRPRHQVLRTLSALAVR</sequence>
<keyword evidence="2" id="KW-1185">Reference proteome</keyword>
<reference evidence="1 2" key="1">
    <citation type="journal article" date="2016" name="Arch. Microbiol.">
        <title>Streptomyces zhihengii sp. nov., isolated from rhizospheric soil of Psammosilene tunicoides.</title>
        <authorList>
            <person name="Huang M.J."/>
            <person name="Fei J.J."/>
            <person name="Salam N."/>
            <person name="Kim C.J."/>
            <person name="Hozzein W.N."/>
            <person name="Xiao M."/>
            <person name="Huang H.Q."/>
            <person name="Li W.J."/>
        </authorList>
    </citation>
    <scope>NUCLEOTIDE SEQUENCE [LARGE SCALE GENOMIC DNA]</scope>
    <source>
        <strain evidence="1 2">YIM T102</strain>
    </source>
</reference>
<dbReference type="EMBL" id="JAFEJA010000002">
    <property type="protein sequence ID" value="MBM9623619.1"/>
    <property type="molecule type" value="Genomic_DNA"/>
</dbReference>
<protein>
    <recommendedName>
        <fullName evidence="3">FAD-dependent oxidoreductase</fullName>
    </recommendedName>
</protein>
<proteinExistence type="predicted"/>
<name>A0ABS2V2D7_9ACTN</name>
<evidence type="ECO:0008006" key="3">
    <source>
        <dbReference type="Google" id="ProtNLM"/>
    </source>
</evidence>
<evidence type="ECO:0000313" key="2">
    <source>
        <dbReference type="Proteomes" id="UP000664109"/>
    </source>
</evidence>
<dbReference type="Proteomes" id="UP000664109">
    <property type="component" value="Unassembled WGS sequence"/>
</dbReference>